<keyword evidence="5 6" id="KW-0472">Membrane</keyword>
<feature type="transmembrane region" description="Helical" evidence="6">
    <location>
        <begin position="425"/>
        <end position="446"/>
    </location>
</feature>
<sequence length="561" mass="61457">MATPLSTVRSVVHVDDLGIKTILSDRGISINVDHKINEDEAKILALGYKQELKREFSLWSIFAVSFSVLGLLPSVASTFDYQQLVIGISPVPWIVAVLLSTTVALSLAEIASAFPTSAASAYAVSQLAPKKYAPFCTWITCFSNWMASVTAAPSVDYSCAGMILALYSYNTTSYKPTTGHVYGLTTGIQVTHAIISSLPTKWLALLNSAGTSFNSLGLLVVFIVILAGNKRDELHPGATKFNSSSQAWDLENQTDFPTGFAMLMSFLGVIWAMSGYDSPFVMSEECSNASIAVPRAIVMTAVGGGIFGWIFMFAIAYTLYDIGAISEDVDGLGQPFVLYLTQILDKNLVNLAVALTIIAGYFMGFSCMLTTSRLTYSYSRDGLFPGSRWWKVVNPVTQTPINAVWINFLVGQLLLLLMFAGDLAIGAIFSIGGIGAYVAFTMPTLFKVFYCKDFQRGPWNLGRWSTPIGMISVFFVALMIPVLCFPYVKGSNLTLDEMNWTVLVFFGPLLLFTVWFIVDAHKWYHGPKSNIDEEDMVYNSNVIIGVESEKDCSRMSIKDSN</sequence>
<evidence type="ECO:0000256" key="3">
    <source>
        <dbReference type="ARBA" id="ARBA00022692"/>
    </source>
</evidence>
<dbReference type="InterPro" id="IPR002293">
    <property type="entry name" value="AA/rel_permease1"/>
</dbReference>
<proteinExistence type="predicted"/>
<feature type="transmembrane region" description="Helical" evidence="6">
    <location>
        <begin position="500"/>
        <end position="518"/>
    </location>
</feature>
<protein>
    <submittedName>
        <fullName evidence="7">GABA-specific permease</fullName>
    </submittedName>
</protein>
<dbReference type="Gene3D" id="1.20.1740.10">
    <property type="entry name" value="Amino acid/polyamine transporter I"/>
    <property type="match status" value="1"/>
</dbReference>
<accession>A0ABP0EIR7</accession>
<dbReference type="EMBL" id="OZ004259">
    <property type="protein sequence ID" value="CAK7917421.1"/>
    <property type="molecule type" value="Genomic_DNA"/>
</dbReference>
<feature type="transmembrane region" description="Helical" evidence="6">
    <location>
        <begin position="401"/>
        <end position="419"/>
    </location>
</feature>
<keyword evidence="2" id="KW-0813">Transport</keyword>
<keyword evidence="4 6" id="KW-1133">Transmembrane helix</keyword>
<dbReference type="PANTHER" id="PTHR45649">
    <property type="entry name" value="AMINO-ACID PERMEASE BAT1"/>
    <property type="match status" value="1"/>
</dbReference>
<evidence type="ECO:0000313" key="8">
    <source>
        <dbReference type="Proteomes" id="UP001497600"/>
    </source>
</evidence>
<feature type="transmembrane region" description="Helical" evidence="6">
    <location>
        <begin position="467"/>
        <end position="488"/>
    </location>
</feature>
<reference evidence="7 8" key="1">
    <citation type="submission" date="2024-01" db="EMBL/GenBank/DDBJ databases">
        <authorList>
            <consortium name="Genoscope - CEA"/>
            <person name="William W."/>
        </authorList>
    </citation>
    <scope>NUCLEOTIDE SEQUENCE [LARGE SCALE GENOMIC DNA]</scope>
    <source>
        <strain evidence="7 8">29B2s-10</strain>
    </source>
</reference>
<dbReference type="Proteomes" id="UP001497600">
    <property type="component" value="Chromosome G"/>
</dbReference>
<feature type="transmembrane region" description="Helical" evidence="6">
    <location>
        <begin position="348"/>
        <end position="370"/>
    </location>
</feature>
<evidence type="ECO:0000313" key="7">
    <source>
        <dbReference type="EMBL" id="CAK7917421.1"/>
    </source>
</evidence>
<dbReference type="PIRSF" id="PIRSF006060">
    <property type="entry name" value="AA_transporter"/>
    <property type="match status" value="1"/>
</dbReference>
<evidence type="ECO:0000256" key="2">
    <source>
        <dbReference type="ARBA" id="ARBA00022448"/>
    </source>
</evidence>
<comment type="subcellular location">
    <subcellularLocation>
        <location evidence="1">Membrane</location>
        <topology evidence="1">Multi-pass membrane protein</topology>
    </subcellularLocation>
</comment>
<feature type="transmembrane region" description="Helical" evidence="6">
    <location>
        <begin position="56"/>
        <end position="79"/>
    </location>
</feature>
<evidence type="ECO:0000256" key="4">
    <source>
        <dbReference type="ARBA" id="ARBA00022989"/>
    </source>
</evidence>
<keyword evidence="8" id="KW-1185">Reference proteome</keyword>
<name>A0ABP0EIR7_9ASCO</name>
<evidence type="ECO:0000256" key="6">
    <source>
        <dbReference type="SAM" id="Phobius"/>
    </source>
</evidence>
<organism evidence="7 8">
    <name type="scientific">[Candida] anglica</name>
    <dbReference type="NCBI Taxonomy" id="148631"/>
    <lineage>
        <taxon>Eukaryota</taxon>
        <taxon>Fungi</taxon>
        <taxon>Dikarya</taxon>
        <taxon>Ascomycota</taxon>
        <taxon>Saccharomycotina</taxon>
        <taxon>Pichiomycetes</taxon>
        <taxon>Debaryomycetaceae</taxon>
        <taxon>Kurtzmaniella</taxon>
    </lineage>
</organism>
<keyword evidence="3 6" id="KW-0812">Transmembrane</keyword>
<evidence type="ECO:0000256" key="5">
    <source>
        <dbReference type="ARBA" id="ARBA00023136"/>
    </source>
</evidence>
<dbReference type="PANTHER" id="PTHR45649:SF29">
    <property type="entry name" value="AMINO ACID TRANSPORTER (EUROFUNG)"/>
    <property type="match status" value="1"/>
</dbReference>
<feature type="transmembrane region" description="Helical" evidence="6">
    <location>
        <begin position="202"/>
        <end position="227"/>
    </location>
</feature>
<dbReference type="Pfam" id="PF13520">
    <property type="entry name" value="AA_permease_2"/>
    <property type="match status" value="1"/>
</dbReference>
<feature type="transmembrane region" description="Helical" evidence="6">
    <location>
        <begin position="256"/>
        <end position="276"/>
    </location>
</feature>
<feature type="transmembrane region" description="Helical" evidence="6">
    <location>
        <begin position="297"/>
        <end position="320"/>
    </location>
</feature>
<gene>
    <name evidence="7" type="primary">UGA4</name>
    <name evidence="7" type="ORF">CAAN4_G08460</name>
</gene>
<feature type="transmembrane region" description="Helical" evidence="6">
    <location>
        <begin position="91"/>
        <end position="111"/>
    </location>
</feature>
<evidence type="ECO:0000256" key="1">
    <source>
        <dbReference type="ARBA" id="ARBA00004141"/>
    </source>
</evidence>